<keyword evidence="2" id="KW-0255">Endonuclease</keyword>
<name>A0A0P8WH14_PSEFL</name>
<organism evidence="2 3">
    <name type="scientific">Pseudomonas fluorescens</name>
    <dbReference type="NCBI Taxonomy" id="294"/>
    <lineage>
        <taxon>Bacteria</taxon>
        <taxon>Pseudomonadati</taxon>
        <taxon>Pseudomonadota</taxon>
        <taxon>Gammaproteobacteria</taxon>
        <taxon>Pseudomonadales</taxon>
        <taxon>Pseudomonadaceae</taxon>
        <taxon>Pseudomonas</taxon>
    </lineage>
</organism>
<dbReference type="AlphaFoldDB" id="A0A0P8WH14"/>
<dbReference type="PANTHER" id="PTHR14859">
    <property type="entry name" value="CALCOFLUOR WHITE HYPERSENSITIVE PROTEIN PRECURSOR"/>
    <property type="match status" value="1"/>
</dbReference>
<dbReference type="PATRIC" id="fig|294.162.peg.6110"/>
<keyword evidence="2" id="KW-0269">Exonuclease</keyword>
<sequence length="270" mass="30438">MTANHTDIPAHSNATDMRVQGPSVTCRFKVLTVNTHKGFTSFNRRFILPELREAVRSVSADVVFLQEVHGTHEQHPKRYTNWPTMPQYEFLADTLWPQFAYGRNAVYPAGDHGNALLSKFQIIRHDNLDVSIGGHENRGLLHCVLRLPGDGREVHAICVHLGLRESHRTAQLKLLAQRLDALPGDAPVIVAGDFNDWRQRADALLKPSGLREVFAAHHGKPARSFPARLPTLRLDRIYVRNLKASHPQVLTTRPWSHLSDHAPLSVEIEL</sequence>
<reference evidence="2 3" key="1">
    <citation type="submission" date="2015-09" db="EMBL/GenBank/DDBJ databases">
        <authorList>
            <person name="Jackson K.R."/>
            <person name="Lunt B.L."/>
            <person name="Fisher J.N.B."/>
            <person name="Gardner A.V."/>
            <person name="Bailey M.E."/>
            <person name="Deus L.M."/>
            <person name="Earl A.S."/>
            <person name="Gibby P.D."/>
            <person name="Hartmann K.A."/>
            <person name="Liu J.E."/>
            <person name="Manci A.M."/>
            <person name="Nielsen D.A."/>
            <person name="Solomon M.B."/>
            <person name="Breakwell D.P."/>
            <person name="Burnett S.H."/>
            <person name="Grose J.H."/>
        </authorList>
    </citation>
    <scope>NUCLEOTIDE SEQUENCE [LARGE SCALE GENOMIC DNA]</scope>
    <source>
        <strain evidence="2 3">S613</strain>
    </source>
</reference>
<dbReference type="EMBL" id="LJXB01000093">
    <property type="protein sequence ID" value="KPU51998.1"/>
    <property type="molecule type" value="Genomic_DNA"/>
</dbReference>
<dbReference type="OrthoDB" id="9793162at2"/>
<dbReference type="InterPro" id="IPR036691">
    <property type="entry name" value="Endo/exonu/phosph_ase_sf"/>
</dbReference>
<feature type="domain" description="Endonuclease/exonuclease/phosphatase" evidence="1">
    <location>
        <begin position="51"/>
        <end position="261"/>
    </location>
</feature>
<dbReference type="GO" id="GO:0006506">
    <property type="term" value="P:GPI anchor biosynthetic process"/>
    <property type="evidence" value="ECO:0007669"/>
    <property type="project" value="TreeGrafter"/>
</dbReference>
<dbReference type="GO" id="GO:0004519">
    <property type="term" value="F:endonuclease activity"/>
    <property type="evidence" value="ECO:0007669"/>
    <property type="project" value="UniProtKB-KW"/>
</dbReference>
<evidence type="ECO:0000259" key="1">
    <source>
        <dbReference type="Pfam" id="PF03372"/>
    </source>
</evidence>
<protein>
    <submittedName>
        <fullName evidence="2">Endonuclease/Exonuclease/phosphatase family protein</fullName>
    </submittedName>
</protein>
<dbReference type="GO" id="GO:0004527">
    <property type="term" value="F:exonuclease activity"/>
    <property type="evidence" value="ECO:0007669"/>
    <property type="project" value="UniProtKB-KW"/>
</dbReference>
<keyword evidence="2" id="KW-0378">Hydrolase</keyword>
<comment type="caution">
    <text evidence="2">The sequence shown here is derived from an EMBL/GenBank/DDBJ whole genome shotgun (WGS) entry which is preliminary data.</text>
</comment>
<dbReference type="SUPFAM" id="SSF56219">
    <property type="entry name" value="DNase I-like"/>
    <property type="match status" value="1"/>
</dbReference>
<dbReference type="Pfam" id="PF03372">
    <property type="entry name" value="Exo_endo_phos"/>
    <property type="match status" value="1"/>
</dbReference>
<dbReference type="PANTHER" id="PTHR14859:SF1">
    <property type="entry name" value="PGAP2-INTERACTING PROTEIN"/>
    <property type="match status" value="1"/>
</dbReference>
<evidence type="ECO:0000313" key="3">
    <source>
        <dbReference type="Proteomes" id="UP000050349"/>
    </source>
</evidence>
<gene>
    <name evidence="2" type="ORF">AN403_561</name>
</gene>
<dbReference type="InterPro" id="IPR005135">
    <property type="entry name" value="Endo/exonuclease/phosphatase"/>
</dbReference>
<dbReference type="InterPro" id="IPR051916">
    <property type="entry name" value="GPI-anchor_lipid_remodeler"/>
</dbReference>
<evidence type="ECO:0000313" key="2">
    <source>
        <dbReference type="EMBL" id="KPU51998.1"/>
    </source>
</evidence>
<dbReference type="Gene3D" id="3.60.10.10">
    <property type="entry name" value="Endonuclease/exonuclease/phosphatase"/>
    <property type="match status" value="1"/>
</dbReference>
<keyword evidence="2" id="KW-0540">Nuclease</keyword>
<dbReference type="Proteomes" id="UP000050349">
    <property type="component" value="Unassembled WGS sequence"/>
</dbReference>
<dbReference type="GO" id="GO:0016020">
    <property type="term" value="C:membrane"/>
    <property type="evidence" value="ECO:0007669"/>
    <property type="project" value="GOC"/>
</dbReference>
<accession>A0A0P8WH14</accession>
<proteinExistence type="predicted"/>